<dbReference type="Pfam" id="PF04883">
    <property type="entry name" value="HK97-gp10_like"/>
    <property type="match status" value="1"/>
</dbReference>
<dbReference type="Proteomes" id="UP001254075">
    <property type="component" value="Unassembled WGS sequence"/>
</dbReference>
<comment type="caution">
    <text evidence="1">The sequence shown here is derived from an EMBL/GenBank/DDBJ whole genome shotgun (WGS) entry which is preliminary data.</text>
</comment>
<reference evidence="1" key="1">
    <citation type="submission" date="2023-08" db="EMBL/GenBank/DDBJ databases">
        <authorList>
            <person name="Page C.A."/>
            <person name="Perez-Diaz I.M."/>
        </authorList>
    </citation>
    <scope>NUCLEOTIDE SEQUENCE</scope>
    <source>
        <strain evidence="1">3.8.38</strain>
    </source>
</reference>
<organism evidence="1 2">
    <name type="scientific">Levilactobacillus namurensis</name>
    <dbReference type="NCBI Taxonomy" id="380393"/>
    <lineage>
        <taxon>Bacteria</taxon>
        <taxon>Bacillati</taxon>
        <taxon>Bacillota</taxon>
        <taxon>Bacilli</taxon>
        <taxon>Lactobacillales</taxon>
        <taxon>Lactobacillaceae</taxon>
        <taxon>Levilactobacillus</taxon>
    </lineage>
</organism>
<evidence type="ECO:0000313" key="1">
    <source>
        <dbReference type="EMBL" id="MDT7015325.1"/>
    </source>
</evidence>
<dbReference type="InterPro" id="IPR010064">
    <property type="entry name" value="HK97-gp10_tail"/>
</dbReference>
<proteinExistence type="predicted"/>
<protein>
    <submittedName>
        <fullName evidence="1">HK97 gp10 family phage protein</fullName>
    </submittedName>
</protein>
<evidence type="ECO:0000313" key="2">
    <source>
        <dbReference type="Proteomes" id="UP001254075"/>
    </source>
</evidence>
<name>A0AAW8W9D6_9LACO</name>
<dbReference type="AlphaFoldDB" id="A0AAW8W9D6"/>
<dbReference type="RefSeq" id="WP_024746620.1">
    <property type="nucleotide sequence ID" value="NZ_CP134159.1"/>
</dbReference>
<dbReference type="EMBL" id="JAVLAM010000005">
    <property type="protein sequence ID" value="MDT7015325.1"/>
    <property type="molecule type" value="Genomic_DNA"/>
</dbReference>
<gene>
    <name evidence="1" type="ORF">RI532_13165</name>
</gene>
<sequence>MAGFTIDDKEFQAWAKRVNEKIATESVKHGLEVTMQRVKAQSMKAVKSRTPVDTGHLRQTWHVDGPFITGTVIALKLYNNTEYAPFVENGHRTRGGGGWVEGRFMLKNTVTEIDGEMPQLIAPSFEQAIRGLLD</sequence>
<accession>A0AAW8W9D6</accession>